<dbReference type="PIRSF" id="PIRSF019169">
    <property type="entry name" value="PilM"/>
    <property type="match status" value="1"/>
</dbReference>
<dbReference type="InterPro" id="IPR005883">
    <property type="entry name" value="PilM"/>
</dbReference>
<dbReference type="SUPFAM" id="SSF53067">
    <property type="entry name" value="Actin-like ATPase domain"/>
    <property type="match status" value="2"/>
</dbReference>
<keyword evidence="2" id="KW-0131">Cell cycle</keyword>
<dbReference type="OrthoDB" id="9773403at2"/>
<dbReference type="EMBL" id="VJNB01000004">
    <property type="protein sequence ID" value="TSE20217.1"/>
    <property type="molecule type" value="Genomic_DNA"/>
</dbReference>
<dbReference type="AlphaFoldDB" id="A0A554W9G2"/>
<dbReference type="Gene3D" id="3.30.1490.300">
    <property type="match status" value="1"/>
</dbReference>
<sequence length="361" mass="38865">MGLIDLGSWFRRGPEPLLGIDISASAAKLVELERTRDGALRLLHCALEPLERGWINEGNIEKFDEVADALRRLVRKAGARTKRAALALPGSSVITRKVHVPAELDDDQLEVQVEAEAAQLIPFPLSEVALDFCVLGPSANAPGYQEVLVAAARKERVSDRQGLAEAAGLQPVILDAEPYAARLAARRAIERLPGGGRNLVVALFEIGAQSTSLQVVRNDDMIYERDQAIGGEALTQRIERHYHLSREEAELRKKQGGAGLADYAQAVLQPFLDNLGQELGRALQFFFTSTPYNKVDHILLAGGSAALQGLAPAVTQHTGFTASVLNPFEGMAVAPSIPAARLATEATSYLVATGLALRRFG</sequence>
<dbReference type="InterPro" id="IPR003494">
    <property type="entry name" value="SHS2_FtsA"/>
</dbReference>
<name>A0A554W9G2_9BURK</name>
<reference evidence="2 3" key="1">
    <citation type="submission" date="2019-07" db="EMBL/GenBank/DDBJ databases">
        <title>Tepidimonas alkaliphilus YIM 72238 draft genome.</title>
        <authorList>
            <person name="Da Costa M.S."/>
            <person name="Froufe H.J.C."/>
            <person name="Egas C."/>
            <person name="Albuquerque L."/>
        </authorList>
    </citation>
    <scope>NUCLEOTIDE SEQUENCE [LARGE SCALE GENOMIC DNA]</scope>
    <source>
        <strain evidence="2 3">YIM 72238</strain>
    </source>
</reference>
<comment type="caution">
    <text evidence="2">The sequence shown here is derived from an EMBL/GenBank/DDBJ whole genome shotgun (WGS) entry which is preliminary data.</text>
</comment>
<keyword evidence="3" id="KW-1185">Reference proteome</keyword>
<gene>
    <name evidence="2" type="primary">ftsA_2</name>
    <name evidence="2" type="ORF">Talka_01112</name>
</gene>
<dbReference type="CDD" id="cd24049">
    <property type="entry name" value="ASKHA_NBD_PilM"/>
    <property type="match status" value="1"/>
</dbReference>
<evidence type="ECO:0000313" key="2">
    <source>
        <dbReference type="EMBL" id="TSE20217.1"/>
    </source>
</evidence>
<dbReference type="SMART" id="SM00842">
    <property type="entry name" value="FtsA"/>
    <property type="match status" value="1"/>
</dbReference>
<dbReference type="Proteomes" id="UP000315736">
    <property type="component" value="Unassembled WGS sequence"/>
</dbReference>
<feature type="domain" description="SHS2" evidence="1">
    <location>
        <begin position="17"/>
        <end position="185"/>
    </location>
</feature>
<dbReference type="InterPro" id="IPR043129">
    <property type="entry name" value="ATPase_NBD"/>
</dbReference>
<dbReference type="PANTHER" id="PTHR32432:SF3">
    <property type="entry name" value="ETHANOLAMINE UTILIZATION PROTEIN EUTJ"/>
    <property type="match status" value="1"/>
</dbReference>
<dbReference type="NCBIfam" id="TIGR01175">
    <property type="entry name" value="pilM"/>
    <property type="match status" value="1"/>
</dbReference>
<dbReference type="GO" id="GO:0051301">
    <property type="term" value="P:cell division"/>
    <property type="evidence" value="ECO:0007669"/>
    <property type="project" value="UniProtKB-KW"/>
</dbReference>
<protein>
    <submittedName>
        <fullName evidence="2">Cell division protein FtsA</fullName>
    </submittedName>
</protein>
<dbReference type="InterPro" id="IPR050696">
    <property type="entry name" value="FtsA/MreB"/>
</dbReference>
<organism evidence="2 3">
    <name type="scientific">Tepidimonas alkaliphilus</name>
    <dbReference type="NCBI Taxonomy" id="2588942"/>
    <lineage>
        <taxon>Bacteria</taxon>
        <taxon>Pseudomonadati</taxon>
        <taxon>Pseudomonadota</taxon>
        <taxon>Betaproteobacteria</taxon>
        <taxon>Burkholderiales</taxon>
        <taxon>Tepidimonas</taxon>
    </lineage>
</organism>
<dbReference type="PANTHER" id="PTHR32432">
    <property type="entry name" value="CELL DIVISION PROTEIN FTSA-RELATED"/>
    <property type="match status" value="1"/>
</dbReference>
<evidence type="ECO:0000313" key="3">
    <source>
        <dbReference type="Proteomes" id="UP000315736"/>
    </source>
</evidence>
<proteinExistence type="predicted"/>
<evidence type="ECO:0000259" key="1">
    <source>
        <dbReference type="SMART" id="SM00842"/>
    </source>
</evidence>
<dbReference type="Gene3D" id="3.30.420.40">
    <property type="match status" value="2"/>
</dbReference>
<accession>A0A554W9G2</accession>
<dbReference type="Pfam" id="PF11104">
    <property type="entry name" value="PilM_2"/>
    <property type="match status" value="1"/>
</dbReference>
<keyword evidence="2" id="KW-0132">Cell division</keyword>